<accession>A0A445MQJ7</accession>
<reference evidence="1" key="1">
    <citation type="submission" date="2018-01" db="EMBL/GenBank/DDBJ databases">
        <authorList>
            <person name="Regsiter A."/>
            <person name="William W."/>
        </authorList>
    </citation>
    <scope>NUCLEOTIDE SEQUENCE</scope>
    <source>
        <strain evidence="1">TRIP AH-1</strain>
    </source>
</reference>
<name>A0A445MQJ7_9BACT</name>
<sequence>MCRQEMELKNREVIDMGETVISGR</sequence>
<proteinExistence type="predicted"/>
<organism evidence="1">
    <name type="scientific">uncultured Desulfobacterium sp</name>
    <dbReference type="NCBI Taxonomy" id="201089"/>
    <lineage>
        <taxon>Bacteria</taxon>
        <taxon>Pseudomonadati</taxon>
        <taxon>Thermodesulfobacteriota</taxon>
        <taxon>Desulfobacteria</taxon>
        <taxon>Desulfobacterales</taxon>
        <taxon>Desulfobacteriaceae</taxon>
        <taxon>Desulfobacterium</taxon>
        <taxon>environmental samples</taxon>
    </lineage>
</organism>
<dbReference type="AlphaFoldDB" id="A0A445MQJ7"/>
<gene>
    <name evidence="1" type="ORF">PITCH_A1010004</name>
</gene>
<protein>
    <submittedName>
        <fullName evidence="1">Uncharacterized protein</fullName>
    </submittedName>
</protein>
<dbReference type="EMBL" id="OJIN01000004">
    <property type="protein sequence ID" value="SPD71734.1"/>
    <property type="molecule type" value="Genomic_DNA"/>
</dbReference>
<evidence type="ECO:0000313" key="1">
    <source>
        <dbReference type="EMBL" id="SPD71734.1"/>
    </source>
</evidence>